<reference evidence="3 4" key="1">
    <citation type="submission" date="2019-03" db="EMBL/GenBank/DDBJ databases">
        <title>Sequencing 25 genomes of Wallemia mellicola.</title>
        <authorList>
            <person name="Gostincar C."/>
        </authorList>
    </citation>
    <scope>NUCLEOTIDE SEQUENCE [LARGE SCALE GENOMIC DNA]</scope>
    <source>
        <strain evidence="3 4">EXF-8738</strain>
    </source>
</reference>
<feature type="region of interest" description="Disordered" evidence="1">
    <location>
        <begin position="56"/>
        <end position="171"/>
    </location>
</feature>
<feature type="compositionally biased region" description="Basic and acidic residues" evidence="1">
    <location>
        <begin position="355"/>
        <end position="372"/>
    </location>
</feature>
<proteinExistence type="predicted"/>
<feature type="compositionally biased region" description="Polar residues" evidence="1">
    <location>
        <begin position="532"/>
        <end position="553"/>
    </location>
</feature>
<feature type="compositionally biased region" description="Polar residues" evidence="1">
    <location>
        <begin position="335"/>
        <end position="345"/>
    </location>
</feature>
<dbReference type="InterPro" id="IPR003034">
    <property type="entry name" value="SAP_dom"/>
</dbReference>
<feature type="compositionally biased region" description="Basic and acidic residues" evidence="1">
    <location>
        <begin position="506"/>
        <end position="520"/>
    </location>
</feature>
<protein>
    <recommendedName>
        <fullName evidence="2">SAP domain-containing protein</fullName>
    </recommendedName>
</protein>
<gene>
    <name evidence="3" type="ORF">E3Q10_00236</name>
</gene>
<feature type="compositionally biased region" description="Polar residues" evidence="1">
    <location>
        <begin position="434"/>
        <end position="445"/>
    </location>
</feature>
<evidence type="ECO:0000259" key="2">
    <source>
        <dbReference type="PROSITE" id="PS50800"/>
    </source>
</evidence>
<evidence type="ECO:0000313" key="3">
    <source>
        <dbReference type="EMBL" id="TIC34582.1"/>
    </source>
</evidence>
<name>A0A4T0MA56_9BASI</name>
<feature type="region of interest" description="Disordered" evidence="1">
    <location>
        <begin position="197"/>
        <end position="228"/>
    </location>
</feature>
<dbReference type="PROSITE" id="PS50800">
    <property type="entry name" value="SAP"/>
    <property type="match status" value="1"/>
</dbReference>
<dbReference type="AlphaFoldDB" id="A0A4T0MA56"/>
<evidence type="ECO:0000256" key="1">
    <source>
        <dbReference type="SAM" id="MobiDB-lite"/>
    </source>
</evidence>
<evidence type="ECO:0000313" key="4">
    <source>
        <dbReference type="Proteomes" id="UP000305647"/>
    </source>
</evidence>
<dbReference type="Proteomes" id="UP000305647">
    <property type="component" value="Unassembled WGS sequence"/>
</dbReference>
<comment type="caution">
    <text evidence="3">The sequence shown here is derived from an EMBL/GenBank/DDBJ whole genome shotgun (WGS) entry which is preliminary data.</text>
</comment>
<organism evidence="3 4">
    <name type="scientific">Wallemia mellicola</name>
    <dbReference type="NCBI Taxonomy" id="1708541"/>
    <lineage>
        <taxon>Eukaryota</taxon>
        <taxon>Fungi</taxon>
        <taxon>Dikarya</taxon>
        <taxon>Basidiomycota</taxon>
        <taxon>Wallemiomycotina</taxon>
        <taxon>Wallemiomycetes</taxon>
        <taxon>Wallemiales</taxon>
        <taxon>Wallemiaceae</taxon>
        <taxon>Wallemia</taxon>
    </lineage>
</organism>
<feature type="compositionally biased region" description="Low complexity" evidence="1">
    <location>
        <begin position="488"/>
        <end position="505"/>
    </location>
</feature>
<feature type="compositionally biased region" description="Polar residues" evidence="1">
    <location>
        <begin position="129"/>
        <end position="139"/>
    </location>
</feature>
<sequence length="564" mass="62131">MTEPSREILSNSAALNSLKRPQLNRLCKRFGVNAKGKNSELIERLESLASSISKEQLDDYAGAPEESPVKKARTTEPWELIEGVSQSEDIDFNPPSPSKQSSYNSSTQSKSIMRSIGSSIKSKLKEFSPSKQSTVSPSKYQDVVVEMKHDDSSGDESEDEQSQSWNVVPGECQPTRLSTAASIHEDTIVDDTVKLVGNEREPSPSPSFVNRPSLPSQESNTPNKIYPPLPQFVFGQSSVSNAGFTNVMEELNKRLPSAEIKPEIKEQFENANTRKSASELGLKSGTNLKIKRKFDDAHKNEFDKMDSIANHYSARPKISPRKTTSVESPRKVNARPSSGETSQPNKRIRVAAPTQEERERRDDVKRRLELSRQKRRSSMAANARGIPTARPSVGRASVKPPTRIGSASRAAGLIKNVGKKLFGGSANESEKTTNAEPSTSSTTDQKQPKRVVRKLKKPQEVSTRTTSLTRPAPFKFATEKPKPVVAGTSKAAAEPSAQATEAQQRAAERVKMARLKESNKGGKSMTPRRKTNVGSKRPSNAEQVSKARLSQSPIKRRQTRERAE</sequence>
<feature type="compositionally biased region" description="Polar residues" evidence="1">
    <location>
        <begin position="460"/>
        <end position="469"/>
    </location>
</feature>
<feature type="domain" description="SAP" evidence="2">
    <location>
        <begin position="15"/>
        <end position="49"/>
    </location>
</feature>
<accession>A0A4T0MA56</accession>
<feature type="compositionally biased region" description="Polar residues" evidence="1">
    <location>
        <begin position="206"/>
        <end position="223"/>
    </location>
</feature>
<feature type="region of interest" description="Disordered" evidence="1">
    <location>
        <begin position="307"/>
        <end position="564"/>
    </location>
</feature>
<feature type="compositionally biased region" description="Basic and acidic residues" evidence="1">
    <location>
        <begin position="67"/>
        <end position="76"/>
    </location>
</feature>
<dbReference type="EMBL" id="SPRO01000001">
    <property type="protein sequence ID" value="TIC34582.1"/>
    <property type="molecule type" value="Genomic_DNA"/>
</dbReference>
<feature type="compositionally biased region" description="Basic residues" evidence="1">
    <location>
        <begin position="554"/>
        <end position="564"/>
    </location>
</feature>
<feature type="compositionally biased region" description="Low complexity" evidence="1">
    <location>
        <begin position="98"/>
        <end position="111"/>
    </location>
</feature>